<sequence length="61" mass="6609">MRYPAARSGSAVASPFTRKAKAGADRYSMGSHRRPHTASLRRRRTSKDAASATSCRKTVTA</sequence>
<comment type="caution">
    <text evidence="2">The sequence shown here is derived from an EMBL/GenBank/DDBJ whole genome shotgun (WGS) entry which is preliminary data.</text>
</comment>
<protein>
    <submittedName>
        <fullName evidence="2">Uncharacterized protein</fullName>
    </submittedName>
</protein>
<gene>
    <name evidence="2" type="ORF">J2S43_001100</name>
</gene>
<name>A0ABT9MMR0_9ACTN</name>
<organism evidence="2 3">
    <name type="scientific">Catenuloplanes nepalensis</name>
    <dbReference type="NCBI Taxonomy" id="587533"/>
    <lineage>
        <taxon>Bacteria</taxon>
        <taxon>Bacillati</taxon>
        <taxon>Actinomycetota</taxon>
        <taxon>Actinomycetes</taxon>
        <taxon>Micromonosporales</taxon>
        <taxon>Micromonosporaceae</taxon>
        <taxon>Catenuloplanes</taxon>
    </lineage>
</organism>
<keyword evidence="3" id="KW-1185">Reference proteome</keyword>
<dbReference type="Proteomes" id="UP001240984">
    <property type="component" value="Unassembled WGS sequence"/>
</dbReference>
<feature type="compositionally biased region" description="Polar residues" evidence="1">
    <location>
        <begin position="51"/>
        <end position="61"/>
    </location>
</feature>
<feature type="region of interest" description="Disordered" evidence="1">
    <location>
        <begin position="1"/>
        <end position="61"/>
    </location>
</feature>
<accession>A0ABT9MMR0</accession>
<evidence type="ECO:0000313" key="2">
    <source>
        <dbReference type="EMBL" id="MDP9792588.1"/>
    </source>
</evidence>
<evidence type="ECO:0000313" key="3">
    <source>
        <dbReference type="Proteomes" id="UP001240984"/>
    </source>
</evidence>
<dbReference type="EMBL" id="JAUSRA010000001">
    <property type="protein sequence ID" value="MDP9792588.1"/>
    <property type="molecule type" value="Genomic_DNA"/>
</dbReference>
<evidence type="ECO:0000256" key="1">
    <source>
        <dbReference type="SAM" id="MobiDB-lite"/>
    </source>
</evidence>
<proteinExistence type="predicted"/>
<feature type="compositionally biased region" description="Basic residues" evidence="1">
    <location>
        <begin position="31"/>
        <end position="45"/>
    </location>
</feature>
<reference evidence="2 3" key="1">
    <citation type="submission" date="2023-07" db="EMBL/GenBank/DDBJ databases">
        <title>Sequencing the genomes of 1000 actinobacteria strains.</title>
        <authorList>
            <person name="Klenk H.-P."/>
        </authorList>
    </citation>
    <scope>NUCLEOTIDE SEQUENCE [LARGE SCALE GENOMIC DNA]</scope>
    <source>
        <strain evidence="2 3">DSM 44710</strain>
    </source>
</reference>